<comment type="caution">
    <text evidence="3">The sequence shown here is derived from an EMBL/GenBank/DDBJ whole genome shotgun (WGS) entry which is preliminary data.</text>
</comment>
<protein>
    <submittedName>
        <fullName evidence="3">Sporulation protein YpjB</fullName>
    </submittedName>
</protein>
<accession>A0A4R6U760</accession>
<dbReference type="Pfam" id="PF09577">
    <property type="entry name" value="Spore_YpjB"/>
    <property type="match status" value="1"/>
</dbReference>
<evidence type="ECO:0000256" key="2">
    <source>
        <dbReference type="SAM" id="SignalP"/>
    </source>
</evidence>
<name>A0A4R6U760_9BACI</name>
<evidence type="ECO:0000256" key="1">
    <source>
        <dbReference type="SAM" id="Phobius"/>
    </source>
</evidence>
<organism evidence="3 4">
    <name type="scientific">Aureibacillus halotolerans</name>
    <dbReference type="NCBI Taxonomy" id="1508390"/>
    <lineage>
        <taxon>Bacteria</taxon>
        <taxon>Bacillati</taxon>
        <taxon>Bacillota</taxon>
        <taxon>Bacilli</taxon>
        <taxon>Bacillales</taxon>
        <taxon>Bacillaceae</taxon>
        <taxon>Aureibacillus</taxon>
    </lineage>
</organism>
<keyword evidence="2" id="KW-0732">Signal</keyword>
<keyword evidence="1" id="KW-1133">Transmembrane helix</keyword>
<gene>
    <name evidence="3" type="ORF">EV213_10390</name>
</gene>
<feature type="signal peptide" evidence="2">
    <location>
        <begin position="1"/>
        <end position="28"/>
    </location>
</feature>
<dbReference type="RefSeq" id="WP_166639159.1">
    <property type="nucleotide sequence ID" value="NZ_SNYJ01000003.1"/>
</dbReference>
<feature type="chain" id="PRO_5020188622" evidence="2">
    <location>
        <begin position="29"/>
        <end position="274"/>
    </location>
</feature>
<evidence type="ECO:0000313" key="3">
    <source>
        <dbReference type="EMBL" id="TDQ41512.1"/>
    </source>
</evidence>
<keyword evidence="1" id="KW-0472">Membrane</keyword>
<keyword evidence="4" id="KW-1185">Reference proteome</keyword>
<keyword evidence="1" id="KW-0812">Transmembrane</keyword>
<evidence type="ECO:0000313" key="4">
    <source>
        <dbReference type="Proteomes" id="UP000295632"/>
    </source>
</evidence>
<dbReference type="Proteomes" id="UP000295632">
    <property type="component" value="Unassembled WGS sequence"/>
</dbReference>
<dbReference type="AlphaFoldDB" id="A0A4R6U760"/>
<dbReference type="InterPro" id="IPR014231">
    <property type="entry name" value="Spore_YpjB"/>
</dbReference>
<sequence>MTYGQTKLFVMALCIGVLLSIGWQPTHAQVEANTQAWKDLSTIADRALKETQQKEYEKAKETLLYLSEDAFTEHTSQLKLSMDDMYLLSMSYKDAKQAVTQAAMDDQQRYIEVAKFRLLVDALQRPERPLWMETANSMYEAFDTLKSTVEQQEARDFQRALNHFLLLCEMIRPSVQATVSQEAAEKLQSQLVMLERQRHVFVESKESHAILETIQQTLRELYGETTEDETDPSFYWVLFTLGGIVFLTLFYTAWRKYRGEQRERKRTHQQNQDH</sequence>
<reference evidence="3 4" key="1">
    <citation type="submission" date="2019-03" db="EMBL/GenBank/DDBJ databases">
        <title>Genomic Encyclopedia of Type Strains, Phase IV (KMG-IV): sequencing the most valuable type-strain genomes for metagenomic binning, comparative biology and taxonomic classification.</title>
        <authorList>
            <person name="Goeker M."/>
        </authorList>
    </citation>
    <scope>NUCLEOTIDE SEQUENCE [LARGE SCALE GENOMIC DNA]</scope>
    <source>
        <strain evidence="3 4">DSM 28697</strain>
    </source>
</reference>
<proteinExistence type="predicted"/>
<feature type="transmembrane region" description="Helical" evidence="1">
    <location>
        <begin position="234"/>
        <end position="254"/>
    </location>
</feature>
<dbReference type="EMBL" id="SNYJ01000003">
    <property type="protein sequence ID" value="TDQ41512.1"/>
    <property type="molecule type" value="Genomic_DNA"/>
</dbReference>